<evidence type="ECO:0000256" key="1">
    <source>
        <dbReference type="ARBA" id="ARBA00022448"/>
    </source>
</evidence>
<organism evidence="3">
    <name type="scientific">Methyloraptor flagellatus</name>
    <dbReference type="NCBI Taxonomy" id="3162530"/>
    <lineage>
        <taxon>Bacteria</taxon>
        <taxon>Pseudomonadati</taxon>
        <taxon>Pseudomonadota</taxon>
        <taxon>Alphaproteobacteria</taxon>
        <taxon>Hyphomicrobiales</taxon>
        <taxon>Ancalomicrobiaceae</taxon>
        <taxon>Methyloraptor</taxon>
    </lineage>
</organism>
<keyword evidence="1" id="KW-0813">Transport</keyword>
<dbReference type="InterPro" id="IPR051472">
    <property type="entry name" value="T3SS_Stator/FliH"/>
</dbReference>
<dbReference type="GO" id="GO:0005829">
    <property type="term" value="C:cytosol"/>
    <property type="evidence" value="ECO:0007669"/>
    <property type="project" value="TreeGrafter"/>
</dbReference>
<evidence type="ECO:0000256" key="2">
    <source>
        <dbReference type="ARBA" id="ARBA00022927"/>
    </source>
</evidence>
<dbReference type="AlphaFoldDB" id="A0AAU7X7P7"/>
<accession>A0AAU7X7P7</accession>
<dbReference type="PANTHER" id="PTHR34982:SF1">
    <property type="entry name" value="FLAGELLAR ASSEMBLY PROTEIN FLIH"/>
    <property type="match status" value="1"/>
</dbReference>
<evidence type="ECO:0000313" key="3">
    <source>
        <dbReference type="EMBL" id="XBY42927.1"/>
    </source>
</evidence>
<dbReference type="GO" id="GO:0015031">
    <property type="term" value="P:protein transport"/>
    <property type="evidence" value="ECO:0007669"/>
    <property type="project" value="UniProtKB-KW"/>
</dbReference>
<keyword evidence="2" id="KW-0653">Protein transport</keyword>
<sequence length="223" mass="23658">MVGIYRLDGLGFTVASGTHVVPASRFAAVEEADAIVRAAEARAAKILADAEAVHKSERERGFAEGSAEARTQVMGLLLQEVAELDRGLDAVTSDLSKVAADAVRKLIAGLAAEERIEALVRGALHQMRRERRAELRVPSAWLAHVGGRIAAITAEFPDVELVEVVEDQSLVGDHVVLETSVGRVDAHLGDRLAELEAVIRGAHARATADRLDTITAGRGHGGD</sequence>
<name>A0AAU7X7P7_9HYPH</name>
<dbReference type="RefSeq" id="WP_407048030.1">
    <property type="nucleotide sequence ID" value="NZ_CP158568.1"/>
</dbReference>
<protein>
    <submittedName>
        <fullName evidence="3">FliH/SctL family protein</fullName>
    </submittedName>
</protein>
<dbReference type="KEGG" id="mflg:ABS361_12480"/>
<dbReference type="PANTHER" id="PTHR34982">
    <property type="entry name" value="YOP PROTEINS TRANSLOCATION PROTEIN L"/>
    <property type="match status" value="1"/>
</dbReference>
<proteinExistence type="predicted"/>
<reference evidence="3" key="1">
    <citation type="submission" date="2024-06" db="EMBL/GenBank/DDBJ databases">
        <title>Methylostella associata gen. nov., sp. nov., a novel Ancalomicrobiaceae-affiliated facultatively methylotrophic bacteria that feed on methanotrophs of the genus Methylococcus.</title>
        <authorList>
            <person name="Saltykova V."/>
            <person name="Danilova O.V."/>
            <person name="Oshkin I.Y."/>
            <person name="Belova S.E."/>
            <person name="Pimenov N.V."/>
            <person name="Dedysh S.N."/>
        </authorList>
    </citation>
    <scope>NUCLEOTIDE SEQUENCE</scope>
    <source>
        <strain evidence="3">S20</strain>
    </source>
</reference>
<gene>
    <name evidence="3" type="ORF">ABS361_12480</name>
</gene>
<dbReference type="EMBL" id="CP158568">
    <property type="protein sequence ID" value="XBY42927.1"/>
    <property type="molecule type" value="Genomic_DNA"/>
</dbReference>